<dbReference type="Proteomes" id="UP000012024">
    <property type="component" value="Unassembled WGS sequence"/>
</dbReference>
<protein>
    <submittedName>
        <fullName evidence="1">Uncharacterized protein</fullName>
    </submittedName>
</protein>
<comment type="caution">
    <text evidence="1">The sequence shown here is derived from an EMBL/GenBank/DDBJ whole genome shotgun (WGS) entry which is preliminary data.</text>
</comment>
<dbReference type="EMBL" id="ANLA01000004">
    <property type="protein sequence ID" value="EMQ96346.1"/>
    <property type="molecule type" value="Genomic_DNA"/>
</dbReference>
<name>M7MMS3_9FLAO</name>
<sequence length="38" mass="4725">MFTFETKYLEWLSASEMHQATLNWYSELNFVKDEQLFF</sequence>
<reference evidence="1 2" key="1">
    <citation type="submission" date="2012-12" db="EMBL/GenBank/DDBJ databases">
        <title>Genome assembly of Formosa sp. AK20.</title>
        <authorList>
            <person name="Kumar R."/>
            <person name="Khatri I."/>
            <person name="Vaidya B."/>
            <person name="Subramanian S."/>
            <person name="Pinnaka A."/>
        </authorList>
    </citation>
    <scope>NUCLEOTIDE SEQUENCE [LARGE SCALE GENOMIC DNA]</scope>
    <source>
        <strain evidence="1 2">AK20</strain>
    </source>
</reference>
<gene>
    <name evidence="1" type="ORF">D778_02236</name>
</gene>
<keyword evidence="2" id="KW-1185">Reference proteome</keyword>
<dbReference type="AlphaFoldDB" id="M7MMS3"/>
<accession>M7MMS3</accession>
<proteinExistence type="predicted"/>
<evidence type="ECO:0000313" key="1">
    <source>
        <dbReference type="EMBL" id="EMQ96346.1"/>
    </source>
</evidence>
<organism evidence="1 2">
    <name type="scientific">Xanthomarina gelatinilytica</name>
    <dbReference type="NCBI Taxonomy" id="1137281"/>
    <lineage>
        <taxon>Bacteria</taxon>
        <taxon>Pseudomonadati</taxon>
        <taxon>Bacteroidota</taxon>
        <taxon>Flavobacteriia</taxon>
        <taxon>Flavobacteriales</taxon>
        <taxon>Flavobacteriaceae</taxon>
        <taxon>Xanthomarina</taxon>
    </lineage>
</organism>
<evidence type="ECO:0000313" key="2">
    <source>
        <dbReference type="Proteomes" id="UP000012024"/>
    </source>
</evidence>